<evidence type="ECO:0000313" key="2">
    <source>
        <dbReference type="EMBL" id="SMA44081.1"/>
    </source>
</evidence>
<protein>
    <submittedName>
        <fullName evidence="2">Uncharacterized protein</fullName>
    </submittedName>
</protein>
<sequence>MKMGISLKVVAAVLGFGIMSASASPCDEDLTAMEIEAMAAIEQEVRDQLPAEMAKQFRMIIDALPQKEEGEYVEQSGDNNEEDKLI</sequence>
<dbReference type="EMBL" id="FWPT01000003">
    <property type="protein sequence ID" value="SMA44081.1"/>
    <property type="molecule type" value="Genomic_DNA"/>
</dbReference>
<dbReference type="AlphaFoldDB" id="A0A1X7AI27"/>
<evidence type="ECO:0000313" key="3">
    <source>
        <dbReference type="Proteomes" id="UP000196573"/>
    </source>
</evidence>
<feature type="chain" id="PRO_5010867682" evidence="1">
    <location>
        <begin position="24"/>
        <end position="86"/>
    </location>
</feature>
<reference evidence="2 3" key="1">
    <citation type="submission" date="2017-03" db="EMBL/GenBank/DDBJ databases">
        <authorList>
            <person name="Afonso C.L."/>
            <person name="Miller P.J."/>
            <person name="Scott M.A."/>
            <person name="Spackman E."/>
            <person name="Goraichik I."/>
            <person name="Dimitrov K.M."/>
            <person name="Suarez D.L."/>
            <person name="Swayne D.E."/>
        </authorList>
    </citation>
    <scope>NUCLEOTIDE SEQUENCE [LARGE SCALE GENOMIC DNA]</scope>
    <source>
        <strain evidence="2">SB41UT1</strain>
    </source>
</reference>
<dbReference type="RefSeq" id="WP_087108838.1">
    <property type="nucleotide sequence ID" value="NZ_CBCSCN010000008.1"/>
</dbReference>
<dbReference type="Proteomes" id="UP000196573">
    <property type="component" value="Unassembled WGS sequence"/>
</dbReference>
<keyword evidence="3" id="KW-1185">Reference proteome</keyword>
<name>A0A1X7AI27_9GAMM</name>
<gene>
    <name evidence="2" type="ORF">EHSB41UT_01725</name>
</gene>
<organism evidence="2 3">
    <name type="scientific">Parendozoicomonas haliclonae</name>
    <dbReference type="NCBI Taxonomy" id="1960125"/>
    <lineage>
        <taxon>Bacteria</taxon>
        <taxon>Pseudomonadati</taxon>
        <taxon>Pseudomonadota</taxon>
        <taxon>Gammaproteobacteria</taxon>
        <taxon>Oceanospirillales</taxon>
        <taxon>Endozoicomonadaceae</taxon>
        <taxon>Parendozoicomonas</taxon>
    </lineage>
</organism>
<feature type="signal peptide" evidence="1">
    <location>
        <begin position="1"/>
        <end position="23"/>
    </location>
</feature>
<proteinExistence type="predicted"/>
<accession>A0A1X7AI27</accession>
<keyword evidence="1" id="KW-0732">Signal</keyword>
<evidence type="ECO:0000256" key="1">
    <source>
        <dbReference type="SAM" id="SignalP"/>
    </source>
</evidence>